<feature type="signal peptide" evidence="3">
    <location>
        <begin position="1"/>
        <end position="29"/>
    </location>
</feature>
<evidence type="ECO:0000256" key="1">
    <source>
        <dbReference type="SAM" id="MobiDB-lite"/>
    </source>
</evidence>
<comment type="caution">
    <text evidence="4">The sequence shown here is derived from an EMBL/GenBank/DDBJ whole genome shotgun (WGS) entry which is preliminary data.</text>
</comment>
<evidence type="ECO:0000256" key="2">
    <source>
        <dbReference type="SAM" id="Phobius"/>
    </source>
</evidence>
<feature type="compositionally biased region" description="Low complexity" evidence="1">
    <location>
        <begin position="233"/>
        <end position="258"/>
    </location>
</feature>
<feature type="transmembrane region" description="Helical" evidence="2">
    <location>
        <begin position="273"/>
        <end position="293"/>
    </location>
</feature>
<dbReference type="Proteomes" id="UP001596066">
    <property type="component" value="Unassembled WGS sequence"/>
</dbReference>
<keyword evidence="2" id="KW-0472">Membrane</keyword>
<keyword evidence="5" id="KW-1185">Reference proteome</keyword>
<dbReference type="EMBL" id="JBHSOC010000058">
    <property type="protein sequence ID" value="MFC5644954.1"/>
    <property type="molecule type" value="Genomic_DNA"/>
</dbReference>
<organism evidence="4 5">
    <name type="scientific">Kitasatospora cinereorecta</name>
    <dbReference type="NCBI Taxonomy" id="285560"/>
    <lineage>
        <taxon>Bacteria</taxon>
        <taxon>Bacillati</taxon>
        <taxon>Actinomycetota</taxon>
        <taxon>Actinomycetes</taxon>
        <taxon>Kitasatosporales</taxon>
        <taxon>Streptomycetaceae</taxon>
        <taxon>Kitasatospora</taxon>
    </lineage>
</organism>
<feature type="chain" id="PRO_5046085782" evidence="3">
    <location>
        <begin position="30"/>
        <end position="304"/>
    </location>
</feature>
<keyword evidence="3" id="KW-0732">Signal</keyword>
<name>A0ABW0VIY7_9ACTN</name>
<feature type="region of interest" description="Disordered" evidence="1">
    <location>
        <begin position="232"/>
        <end position="265"/>
    </location>
</feature>
<reference evidence="5" key="1">
    <citation type="journal article" date="2019" name="Int. J. Syst. Evol. Microbiol.">
        <title>The Global Catalogue of Microorganisms (GCM) 10K type strain sequencing project: providing services to taxonomists for standard genome sequencing and annotation.</title>
        <authorList>
            <consortium name="The Broad Institute Genomics Platform"/>
            <consortium name="The Broad Institute Genome Sequencing Center for Infectious Disease"/>
            <person name="Wu L."/>
            <person name="Ma J."/>
        </authorList>
    </citation>
    <scope>NUCLEOTIDE SEQUENCE [LARGE SCALE GENOMIC DNA]</scope>
    <source>
        <strain evidence="5">CGMCC 4.1622</strain>
    </source>
</reference>
<accession>A0ABW0VIY7</accession>
<evidence type="ECO:0000256" key="3">
    <source>
        <dbReference type="SAM" id="SignalP"/>
    </source>
</evidence>
<dbReference type="RefSeq" id="WP_346141581.1">
    <property type="nucleotide sequence ID" value="NZ_BAAAUA010000005.1"/>
</dbReference>
<protein>
    <submittedName>
        <fullName evidence="4">SCO1860 family LAETG-anchored protein</fullName>
    </submittedName>
</protein>
<dbReference type="NCBIfam" id="TIGR01167">
    <property type="entry name" value="LPXTG_anchor"/>
    <property type="match status" value="1"/>
</dbReference>
<gene>
    <name evidence="4" type="ORF">ACFPZF_26805</name>
</gene>
<dbReference type="InterPro" id="IPR048202">
    <property type="entry name" value="SCO1860-like"/>
</dbReference>
<sequence>MSAVLRSVVAASLAAGALAVTLPMSVARAADAAKPGKASAVTAELDLDVSLLNKAVDVPVNVALNKVQSPAQQNGAMLTAKVDGVDQNRPVTLVKAQVGQSVTKADDSGASASVKLVDADVHAPGLPLTTLVGLEALSAEVSCPVDGQPTAKVVAPAKVTVLGKSVTAGLNGPSHVEVPGVGSVDVEFSRRTVTSTTAAASALQVKLVVNPLNLNVAKVEGTVTVASVSCEKPVPASAPSSSAPAPAPTSAAARPVPAQASESLASTGANGTVPLVAGGVTLLAAGGAALWMTRRRRATHARRH</sequence>
<dbReference type="NCBIfam" id="NF041527">
    <property type="entry name" value="SCO1860_LAETG"/>
    <property type="match status" value="1"/>
</dbReference>
<keyword evidence="2" id="KW-0812">Transmembrane</keyword>
<evidence type="ECO:0000313" key="5">
    <source>
        <dbReference type="Proteomes" id="UP001596066"/>
    </source>
</evidence>
<keyword evidence="2" id="KW-1133">Transmembrane helix</keyword>
<proteinExistence type="predicted"/>
<evidence type="ECO:0000313" key="4">
    <source>
        <dbReference type="EMBL" id="MFC5644954.1"/>
    </source>
</evidence>